<proteinExistence type="predicted"/>
<evidence type="ECO:0000313" key="2">
    <source>
        <dbReference type="EMBL" id="GMH30265.1"/>
    </source>
</evidence>
<reference evidence="2" key="1">
    <citation type="submission" date="2023-05" db="EMBL/GenBank/DDBJ databases">
        <title>Nepenthes gracilis genome sequencing.</title>
        <authorList>
            <person name="Fukushima K."/>
        </authorList>
    </citation>
    <scope>NUCLEOTIDE SEQUENCE</scope>
    <source>
        <strain evidence="2">SING2019-196</strain>
    </source>
</reference>
<gene>
    <name evidence="2" type="ORF">Nepgr_032108</name>
</gene>
<feature type="region of interest" description="Disordered" evidence="1">
    <location>
        <begin position="92"/>
        <end position="175"/>
    </location>
</feature>
<accession>A0AAD3TIP2</accession>
<dbReference type="Proteomes" id="UP001279734">
    <property type="component" value="Unassembled WGS sequence"/>
</dbReference>
<feature type="compositionally biased region" description="Basic and acidic residues" evidence="1">
    <location>
        <begin position="33"/>
        <end position="42"/>
    </location>
</feature>
<dbReference type="EMBL" id="BSYO01000038">
    <property type="protein sequence ID" value="GMH30265.1"/>
    <property type="molecule type" value="Genomic_DNA"/>
</dbReference>
<feature type="region of interest" description="Disordered" evidence="1">
    <location>
        <begin position="212"/>
        <end position="244"/>
    </location>
</feature>
<feature type="compositionally biased region" description="Basic and acidic residues" evidence="1">
    <location>
        <begin position="50"/>
        <end position="60"/>
    </location>
</feature>
<evidence type="ECO:0000313" key="3">
    <source>
        <dbReference type="Proteomes" id="UP001279734"/>
    </source>
</evidence>
<feature type="compositionally biased region" description="Acidic residues" evidence="1">
    <location>
        <begin position="92"/>
        <end position="101"/>
    </location>
</feature>
<dbReference type="AlphaFoldDB" id="A0AAD3TIP2"/>
<protein>
    <submittedName>
        <fullName evidence="2">Uncharacterized protein</fullName>
    </submittedName>
</protein>
<feature type="region of interest" description="Disordered" evidence="1">
    <location>
        <begin position="31"/>
        <end position="61"/>
    </location>
</feature>
<keyword evidence="3" id="KW-1185">Reference proteome</keyword>
<comment type="caution">
    <text evidence="2">The sequence shown here is derived from an EMBL/GenBank/DDBJ whole genome shotgun (WGS) entry which is preliminary data.</text>
</comment>
<organism evidence="2 3">
    <name type="scientific">Nepenthes gracilis</name>
    <name type="common">Slender pitcher plant</name>
    <dbReference type="NCBI Taxonomy" id="150966"/>
    <lineage>
        <taxon>Eukaryota</taxon>
        <taxon>Viridiplantae</taxon>
        <taxon>Streptophyta</taxon>
        <taxon>Embryophyta</taxon>
        <taxon>Tracheophyta</taxon>
        <taxon>Spermatophyta</taxon>
        <taxon>Magnoliopsida</taxon>
        <taxon>eudicotyledons</taxon>
        <taxon>Gunneridae</taxon>
        <taxon>Pentapetalae</taxon>
        <taxon>Caryophyllales</taxon>
        <taxon>Nepenthaceae</taxon>
        <taxon>Nepenthes</taxon>
    </lineage>
</organism>
<evidence type="ECO:0000256" key="1">
    <source>
        <dbReference type="SAM" id="MobiDB-lite"/>
    </source>
</evidence>
<name>A0AAD3TIP2_NEPGR</name>
<sequence length="244" mass="25304">MATAELAPTATAFQEKETPETVAIEQAEVETPAAKEDLKEATADAPAVKEPTELDAKEGGEVSAEVKAAELKVVEEKEEDSAVAVVAEEAVEEGLTAEEVDAPAAEGATDVEEEKPTEVSPEEVAPAATTFHETVAPEIEAPEQVEVETPAAKEGVKEATADTPAVEKSGELDAEEDVEVVADVAAESDVVWETEKDSAAAVVAGKTVEEASTVEEVDAPAAEGAADVEEKKPVEVPQEEVSSE</sequence>